<proteinExistence type="predicted"/>
<dbReference type="InterPro" id="IPR016047">
    <property type="entry name" value="M23ase_b-sheet_dom"/>
</dbReference>
<dbReference type="PANTHER" id="PTHR21666:SF294">
    <property type="entry name" value="PEPTIDASE M23"/>
    <property type="match status" value="1"/>
</dbReference>
<dbReference type="GO" id="GO:0004222">
    <property type="term" value="F:metalloendopeptidase activity"/>
    <property type="evidence" value="ECO:0007669"/>
    <property type="project" value="TreeGrafter"/>
</dbReference>
<dbReference type="SUPFAM" id="SSF51261">
    <property type="entry name" value="Duplicated hybrid motif"/>
    <property type="match status" value="1"/>
</dbReference>
<dbReference type="CDD" id="cd12797">
    <property type="entry name" value="M23_peptidase"/>
    <property type="match status" value="1"/>
</dbReference>
<dbReference type="Gene3D" id="2.70.70.10">
    <property type="entry name" value="Glucose Permease (Domain IIA)"/>
    <property type="match status" value="1"/>
</dbReference>
<protein>
    <recommendedName>
        <fullName evidence="1">M23ase beta-sheet core domain-containing protein</fullName>
    </recommendedName>
</protein>
<name>A0A3B1BA36_9ZZZZ</name>
<dbReference type="InterPro" id="IPR011055">
    <property type="entry name" value="Dup_hybrid_motif"/>
</dbReference>
<evidence type="ECO:0000313" key="2">
    <source>
        <dbReference type="EMBL" id="VAX08823.1"/>
    </source>
</evidence>
<gene>
    <name evidence="2" type="ORF">MNBD_GAMMA25-689</name>
</gene>
<sequence length="292" mass="32841">MNNYLRHLLSAWSLLALSILLINAPQLFAEKSSNPVSNKGKPHVTLLNRGTDSQPVFDVRNDYVGPIEFELTADEFINMKSEPALPLRIVIPAKTTLHLCQLMQISKNETWSYTYSTRYVLGKPKVRHLTGKPYLLPFDVLQQHVISQAYEGKRSHQTPATKYAIDIDMPEGTSVFAMRSGHIMEISRERLDGNKKTVPALQIRILHQDGTMGLYAHLKTDSIAVREGQRVQRGQLIATSGTSYKENIKPHLHFALQRNTGMQLESIPFQLLGYSGAATTPKAGLMLRHPPY</sequence>
<accession>A0A3B1BA36</accession>
<evidence type="ECO:0000259" key="1">
    <source>
        <dbReference type="Pfam" id="PF01551"/>
    </source>
</evidence>
<feature type="domain" description="M23ase beta-sheet core" evidence="1">
    <location>
        <begin position="162"/>
        <end position="260"/>
    </location>
</feature>
<dbReference type="Pfam" id="PF01551">
    <property type="entry name" value="Peptidase_M23"/>
    <property type="match status" value="1"/>
</dbReference>
<dbReference type="InterPro" id="IPR050570">
    <property type="entry name" value="Cell_wall_metabolism_enzyme"/>
</dbReference>
<dbReference type="AlphaFoldDB" id="A0A3B1BA36"/>
<reference evidence="2" key="1">
    <citation type="submission" date="2018-06" db="EMBL/GenBank/DDBJ databases">
        <authorList>
            <person name="Zhirakovskaya E."/>
        </authorList>
    </citation>
    <scope>NUCLEOTIDE SEQUENCE</scope>
</reference>
<organism evidence="2">
    <name type="scientific">hydrothermal vent metagenome</name>
    <dbReference type="NCBI Taxonomy" id="652676"/>
    <lineage>
        <taxon>unclassified sequences</taxon>
        <taxon>metagenomes</taxon>
        <taxon>ecological metagenomes</taxon>
    </lineage>
</organism>
<dbReference type="EMBL" id="UOFY01000030">
    <property type="protein sequence ID" value="VAX08823.1"/>
    <property type="molecule type" value="Genomic_DNA"/>
</dbReference>
<dbReference type="PANTHER" id="PTHR21666">
    <property type="entry name" value="PEPTIDASE-RELATED"/>
    <property type="match status" value="1"/>
</dbReference>